<evidence type="ECO:0000256" key="6">
    <source>
        <dbReference type="HAMAP-Rule" id="MF_00020"/>
    </source>
</evidence>
<dbReference type="EMBL" id="JBHTLN010000002">
    <property type="protein sequence ID" value="MFD1122981.1"/>
    <property type="molecule type" value="Genomic_DNA"/>
</dbReference>
<dbReference type="InterPro" id="IPR043129">
    <property type="entry name" value="ATPase_NBD"/>
</dbReference>
<feature type="binding site" evidence="6">
    <location>
        <position position="349"/>
    </location>
    <ligand>
        <name>Mg(2+)</name>
        <dbReference type="ChEBI" id="CHEBI:18420"/>
    </ligand>
</feature>
<keyword evidence="4 6" id="KW-0418">Kinase</keyword>
<name>A0ABW3PEM8_9PROT</name>
<comment type="caution">
    <text evidence="8">The sequence shown here is derived from an EMBL/GenBank/DDBJ whole genome shotgun (WGS) entry which is preliminary data.</text>
</comment>
<dbReference type="InterPro" id="IPR023865">
    <property type="entry name" value="Aliphatic_acid_kinase_CS"/>
</dbReference>
<keyword evidence="6" id="KW-0479">Metal-binding</keyword>
<organism evidence="8 9">
    <name type="scientific">Methylophilus flavus</name>
    <dbReference type="NCBI Taxonomy" id="640084"/>
    <lineage>
        <taxon>Bacteria</taxon>
        <taxon>Pseudomonadati</taxon>
        <taxon>Pseudomonadota</taxon>
        <taxon>Betaproteobacteria</taxon>
        <taxon>Nitrosomonadales</taxon>
        <taxon>Methylophilaceae</taxon>
        <taxon>Methylophilus</taxon>
    </lineage>
</organism>
<dbReference type="EC" id="2.7.2.1" evidence="6"/>
<comment type="subunit">
    <text evidence="6">Homodimer.</text>
</comment>
<dbReference type="PROSITE" id="PS01075">
    <property type="entry name" value="ACETATE_KINASE_1"/>
    <property type="match status" value="1"/>
</dbReference>
<dbReference type="InterPro" id="IPR004372">
    <property type="entry name" value="Ac/propionate_kinase"/>
</dbReference>
<dbReference type="RefSeq" id="WP_379034255.1">
    <property type="nucleotide sequence ID" value="NZ_JBHTLN010000002.1"/>
</dbReference>
<comment type="catalytic activity">
    <reaction evidence="6">
        <text>acetate + ATP = acetyl phosphate + ADP</text>
        <dbReference type="Rhea" id="RHEA:11352"/>
        <dbReference type="ChEBI" id="CHEBI:22191"/>
        <dbReference type="ChEBI" id="CHEBI:30089"/>
        <dbReference type="ChEBI" id="CHEBI:30616"/>
        <dbReference type="ChEBI" id="CHEBI:456216"/>
        <dbReference type="EC" id="2.7.2.1"/>
    </reaction>
</comment>
<feature type="site" description="Transition state stabilizer" evidence="6">
    <location>
        <position position="153"/>
    </location>
</feature>
<gene>
    <name evidence="6" type="primary">ackA</name>
    <name evidence="8" type="ORF">ACFQ2T_10735</name>
</gene>
<sequence>MDMGKLNPTVLAINAGSSSLKASLFRANGPRQDFRYHVQASADDHHLKLAYNQLFKDIEHASVDIIAHRFVHGGDIPEDYRHLDNEELLRLKNITPLAPLHLPANLLGAEICATHFDSPQIACFDTAFHHQLPDIAKRLPIPSAENIHRYGFHGISYAYLVSQLPSMIPHRANQKVILAHLGSGSSLCLTIDCKSVDTTMGYTPCGGIPMATRSGDLDPGVMIELSKRYDSVSLSDMVNHKMGLISLSNGESSDMSELIVSKTEIAQFAVDYFCYQITGAIGSLAAKAGGIDGLVFSGGIGEHSPIIRAKICESLNFLNLKIEHHLNLENAQLISMAESLPICRIATDEELMMFNYAKEYMHVIS</sequence>
<dbReference type="InterPro" id="IPR000890">
    <property type="entry name" value="Aliphatic_acid_kin_short-chain"/>
</dbReference>
<dbReference type="PANTHER" id="PTHR21060">
    <property type="entry name" value="ACETATE KINASE"/>
    <property type="match status" value="1"/>
</dbReference>
<keyword evidence="6" id="KW-0963">Cytoplasm</keyword>
<keyword evidence="5 6" id="KW-0067">ATP-binding</keyword>
<comment type="subcellular location">
    <subcellularLocation>
        <location evidence="6">Cytoplasm</location>
    </subcellularLocation>
</comment>
<comment type="cofactor">
    <cofactor evidence="6">
        <name>Mg(2+)</name>
        <dbReference type="ChEBI" id="CHEBI:18420"/>
    </cofactor>
    <cofactor evidence="6">
        <name>Mn(2+)</name>
        <dbReference type="ChEBI" id="CHEBI:29035"/>
    </cofactor>
    <text evidence="6">Mg(2+). Can also accept Mn(2+).</text>
</comment>
<comment type="pathway">
    <text evidence="6">Metabolic intermediate biosynthesis; acetyl-CoA biosynthesis; acetyl-CoA from acetate: step 1/2.</text>
</comment>
<dbReference type="HAMAP" id="MF_00020">
    <property type="entry name" value="Acetate_kinase"/>
    <property type="match status" value="1"/>
</dbReference>
<dbReference type="Gene3D" id="3.30.420.40">
    <property type="match status" value="2"/>
</dbReference>
<keyword evidence="6" id="KW-0460">Magnesium</keyword>
<evidence type="ECO:0000256" key="5">
    <source>
        <dbReference type="ARBA" id="ARBA00022840"/>
    </source>
</evidence>
<comment type="caution">
    <text evidence="6">Lacks conserved residue(s) required for the propagation of feature annotation.</text>
</comment>
<dbReference type="PIRSF" id="PIRSF000722">
    <property type="entry name" value="Acetate_prop_kin"/>
    <property type="match status" value="1"/>
</dbReference>
<dbReference type="Proteomes" id="UP001597206">
    <property type="component" value="Unassembled WGS sequence"/>
</dbReference>
<evidence type="ECO:0000256" key="2">
    <source>
        <dbReference type="ARBA" id="ARBA00022679"/>
    </source>
</evidence>
<dbReference type="GO" id="GO:0016301">
    <property type="term" value="F:kinase activity"/>
    <property type="evidence" value="ECO:0007669"/>
    <property type="project" value="UniProtKB-KW"/>
</dbReference>
<evidence type="ECO:0000256" key="1">
    <source>
        <dbReference type="ARBA" id="ARBA00008748"/>
    </source>
</evidence>
<reference evidence="9" key="1">
    <citation type="journal article" date="2019" name="Int. J. Syst. Evol. Microbiol.">
        <title>The Global Catalogue of Microorganisms (GCM) 10K type strain sequencing project: providing services to taxonomists for standard genome sequencing and annotation.</title>
        <authorList>
            <consortium name="The Broad Institute Genomics Platform"/>
            <consortium name="The Broad Institute Genome Sequencing Center for Infectious Disease"/>
            <person name="Wu L."/>
            <person name="Ma J."/>
        </authorList>
    </citation>
    <scope>NUCLEOTIDE SEQUENCE [LARGE SCALE GENOMIC DNA]</scope>
    <source>
        <strain evidence="9">CCUG 58411</strain>
    </source>
</reference>
<keyword evidence="3 6" id="KW-0547">Nucleotide-binding</keyword>
<dbReference type="SUPFAM" id="SSF53067">
    <property type="entry name" value="Actin-like ATPase domain"/>
    <property type="match status" value="2"/>
</dbReference>
<evidence type="ECO:0000256" key="3">
    <source>
        <dbReference type="ARBA" id="ARBA00022741"/>
    </source>
</evidence>
<proteinExistence type="inferred from homology"/>
<feature type="active site" description="Proton donor/acceptor" evidence="6">
    <location>
        <position position="125"/>
    </location>
</feature>
<feature type="binding site" evidence="6">
    <location>
        <position position="69"/>
    </location>
    <ligand>
        <name>substrate</name>
    </ligand>
</feature>
<comment type="function">
    <text evidence="6">Catalyzes the formation of acetyl phosphate from acetate and ATP. Can also catalyze the reverse reaction.</text>
</comment>
<feature type="binding site" evidence="6">
    <location>
        <begin position="180"/>
        <end position="184"/>
    </location>
    <ligand>
        <name>ATP</name>
        <dbReference type="ChEBI" id="CHEBI:30616"/>
    </ligand>
</feature>
<comment type="similarity">
    <text evidence="1 6 7">Belongs to the acetokinase family.</text>
</comment>
<keyword evidence="9" id="KW-1185">Reference proteome</keyword>
<accession>A0ABW3PEM8</accession>
<dbReference type="PRINTS" id="PR00471">
    <property type="entry name" value="ACETATEKNASE"/>
</dbReference>
<feature type="binding site" evidence="6">
    <location>
        <begin position="299"/>
        <end position="303"/>
    </location>
    <ligand>
        <name>ATP</name>
        <dbReference type="ChEBI" id="CHEBI:30616"/>
    </ligand>
</feature>
<feature type="site" description="Transition state stabilizer" evidence="6">
    <location>
        <position position="213"/>
    </location>
</feature>
<dbReference type="PANTHER" id="PTHR21060:SF15">
    <property type="entry name" value="ACETATE KINASE-RELATED"/>
    <property type="match status" value="1"/>
</dbReference>
<evidence type="ECO:0000256" key="4">
    <source>
        <dbReference type="ARBA" id="ARBA00022777"/>
    </source>
</evidence>
<evidence type="ECO:0000256" key="7">
    <source>
        <dbReference type="RuleBase" id="RU003835"/>
    </source>
</evidence>
<protein>
    <recommendedName>
        <fullName evidence="6">Acetate kinase</fullName>
        <ecNumber evidence="6">2.7.2.1</ecNumber>
    </recommendedName>
    <alternativeName>
        <fullName evidence="6">Acetokinase</fullName>
    </alternativeName>
</protein>
<evidence type="ECO:0000313" key="8">
    <source>
        <dbReference type="EMBL" id="MFD1122981.1"/>
    </source>
</evidence>
<dbReference type="Pfam" id="PF00871">
    <property type="entry name" value="Acetate_kinase"/>
    <property type="match status" value="1"/>
</dbReference>
<keyword evidence="2 6" id="KW-0808">Transferase</keyword>
<evidence type="ECO:0000313" key="9">
    <source>
        <dbReference type="Proteomes" id="UP001597206"/>
    </source>
</evidence>